<protein>
    <submittedName>
        <fullName evidence="1 3">Uncharacterized protein</fullName>
    </submittedName>
</protein>
<reference evidence="3" key="1">
    <citation type="submission" date="2016-06" db="UniProtKB">
        <authorList>
            <consortium name="WormBaseParasite"/>
        </authorList>
    </citation>
    <scope>IDENTIFICATION</scope>
</reference>
<evidence type="ECO:0000313" key="3">
    <source>
        <dbReference type="WBParaSite" id="GPUH_0000268301-mRNA-1"/>
    </source>
</evidence>
<name>A0A183D1T7_9BILA</name>
<dbReference type="Proteomes" id="UP000271098">
    <property type="component" value="Unassembled WGS sequence"/>
</dbReference>
<sequence length="141" mass="15565">MRKQLFIAFSEFFRYYLRCNTSASGRSPYALIPAAAVGTVRCASTVEPLTEATSQVRVRESAAAVTLPTSIVVEVDDLSEENRRLSECEPHIALHHPSTSMPILPSSSPDVTTMYPKQERLFSCFALLSVDSVLYSACLKM</sequence>
<keyword evidence="2" id="KW-1185">Reference proteome</keyword>
<organism evidence="3">
    <name type="scientific">Gongylonema pulchrum</name>
    <dbReference type="NCBI Taxonomy" id="637853"/>
    <lineage>
        <taxon>Eukaryota</taxon>
        <taxon>Metazoa</taxon>
        <taxon>Ecdysozoa</taxon>
        <taxon>Nematoda</taxon>
        <taxon>Chromadorea</taxon>
        <taxon>Rhabditida</taxon>
        <taxon>Spirurina</taxon>
        <taxon>Spiruromorpha</taxon>
        <taxon>Spiruroidea</taxon>
        <taxon>Gongylonematidae</taxon>
        <taxon>Gongylonema</taxon>
    </lineage>
</organism>
<reference evidence="1 2" key="2">
    <citation type="submission" date="2018-11" db="EMBL/GenBank/DDBJ databases">
        <authorList>
            <consortium name="Pathogen Informatics"/>
        </authorList>
    </citation>
    <scope>NUCLEOTIDE SEQUENCE [LARGE SCALE GENOMIC DNA]</scope>
</reference>
<evidence type="ECO:0000313" key="1">
    <source>
        <dbReference type="EMBL" id="VDK35780.1"/>
    </source>
</evidence>
<dbReference type="EMBL" id="UYRT01004184">
    <property type="protein sequence ID" value="VDK35780.1"/>
    <property type="molecule type" value="Genomic_DNA"/>
</dbReference>
<dbReference type="AlphaFoldDB" id="A0A183D1T7"/>
<proteinExistence type="predicted"/>
<accession>A0A183D1T7</accession>
<dbReference type="WBParaSite" id="GPUH_0000268301-mRNA-1">
    <property type="protein sequence ID" value="GPUH_0000268301-mRNA-1"/>
    <property type="gene ID" value="GPUH_0000268301"/>
</dbReference>
<gene>
    <name evidence="1" type="ORF">GPUH_LOCUS2679</name>
</gene>
<evidence type="ECO:0000313" key="2">
    <source>
        <dbReference type="Proteomes" id="UP000271098"/>
    </source>
</evidence>